<dbReference type="EMBL" id="MOMC01000008">
    <property type="protein sequence ID" value="ONH32890.1"/>
    <property type="molecule type" value="Genomic_DNA"/>
</dbReference>
<dbReference type="RefSeq" id="WP_076813649.1">
    <property type="nucleotide sequence ID" value="NZ_MOMC01000008.1"/>
</dbReference>
<reference evidence="3" key="1">
    <citation type="submission" date="2016-10" db="EMBL/GenBank/DDBJ databases">
        <title>Frankia sp. NRRL B-16386 Genome sequencing.</title>
        <authorList>
            <person name="Ghodhbane-Gtari F."/>
            <person name="Swanson E."/>
            <person name="Gueddou A."/>
            <person name="Hezbri K."/>
            <person name="Ktari K."/>
            <person name="Nouioui I."/>
            <person name="Morris K."/>
            <person name="Simpson S."/>
            <person name="Abebe-Akele F."/>
            <person name="Thomas K."/>
            <person name="Gtari M."/>
            <person name="Tisa L.S."/>
        </authorList>
    </citation>
    <scope>NUCLEOTIDE SEQUENCE [LARGE SCALE GENOMIC DNA]</scope>
    <source>
        <strain evidence="3">NRRL B-16386</strain>
    </source>
</reference>
<name>A0A1V2IIS9_9ACTN</name>
<dbReference type="OrthoDB" id="5189293at2"/>
<feature type="domain" description="Polynucleotide kinase PNKP phosphatase" evidence="1">
    <location>
        <begin position="17"/>
        <end position="148"/>
    </location>
</feature>
<dbReference type="Gene3D" id="3.40.50.1000">
    <property type="entry name" value="HAD superfamily/HAD-like"/>
    <property type="match status" value="1"/>
</dbReference>
<dbReference type="AlphaFoldDB" id="A0A1V2IIS9"/>
<proteinExistence type="predicted"/>
<dbReference type="STRING" id="1834516.BL253_04100"/>
<evidence type="ECO:0000313" key="3">
    <source>
        <dbReference type="Proteomes" id="UP000188929"/>
    </source>
</evidence>
<dbReference type="SUPFAM" id="SSF56784">
    <property type="entry name" value="HAD-like"/>
    <property type="match status" value="1"/>
</dbReference>
<dbReference type="InterPro" id="IPR023214">
    <property type="entry name" value="HAD_sf"/>
</dbReference>
<keyword evidence="3" id="KW-1185">Reference proteome</keyword>
<dbReference type="Pfam" id="PF25109">
    <property type="entry name" value="HAD_PNKP"/>
    <property type="match status" value="1"/>
</dbReference>
<dbReference type="InterPro" id="IPR036412">
    <property type="entry name" value="HAD-like_sf"/>
</dbReference>
<dbReference type="Proteomes" id="UP000188929">
    <property type="component" value="Unassembled WGS sequence"/>
</dbReference>
<dbReference type="InterPro" id="IPR056782">
    <property type="entry name" value="HAD_PNKP"/>
</dbReference>
<protein>
    <recommendedName>
        <fullName evidence="1">Polynucleotide kinase PNKP phosphatase domain-containing protein</fullName>
    </recommendedName>
</protein>
<accession>A0A1V2IIS9</accession>
<comment type="caution">
    <text evidence="2">The sequence shown here is derived from an EMBL/GenBank/DDBJ whole genome shotgun (WGS) entry which is preliminary data.</text>
</comment>
<evidence type="ECO:0000313" key="2">
    <source>
        <dbReference type="EMBL" id="ONH32890.1"/>
    </source>
</evidence>
<gene>
    <name evidence="2" type="ORF">BL253_04100</name>
</gene>
<organism evidence="2 3">
    <name type="scientific">Pseudofrankia asymbiotica</name>
    <dbReference type="NCBI Taxonomy" id="1834516"/>
    <lineage>
        <taxon>Bacteria</taxon>
        <taxon>Bacillati</taxon>
        <taxon>Actinomycetota</taxon>
        <taxon>Actinomycetes</taxon>
        <taxon>Frankiales</taxon>
        <taxon>Frankiaceae</taxon>
        <taxon>Pseudofrankia</taxon>
    </lineage>
</organism>
<sequence length="170" mass="18783">MDEAGGAGEAGAQRPVAVIDVDGVVADVRHRLGFLRQRPGDWNAFFAAATADPPLPQGVDLVLGLAADHDVIWLTGRPERSRADTERWLTAHGLPIGMLRMRPDDDHRSARVFKRAELRRLGRTRQVAVVVDDDPAVVTLLQDDGWPVVHADWLPYEDTLKNAQEIEGRT</sequence>
<evidence type="ECO:0000259" key="1">
    <source>
        <dbReference type="Pfam" id="PF25109"/>
    </source>
</evidence>